<name>A0A087VC05_BALRE</name>
<dbReference type="PRINTS" id="PR00047">
    <property type="entry name" value="STROIDFINGER"/>
</dbReference>
<dbReference type="AlphaFoldDB" id="A0A087VC05"/>
<keyword evidence="1" id="KW-0479">Metal-binding</keyword>
<dbReference type="PANTHER" id="PTHR48092">
    <property type="entry name" value="KNIRPS-RELATED PROTEIN-RELATED"/>
    <property type="match status" value="1"/>
</dbReference>
<evidence type="ECO:0000256" key="2">
    <source>
        <dbReference type="ARBA" id="ARBA00022771"/>
    </source>
</evidence>
<feature type="non-terminal residue" evidence="10">
    <location>
        <position position="69"/>
    </location>
</feature>
<dbReference type="GO" id="GO:0043565">
    <property type="term" value="F:sequence-specific DNA binding"/>
    <property type="evidence" value="ECO:0007669"/>
    <property type="project" value="InterPro"/>
</dbReference>
<keyword evidence="7 10" id="KW-0675">Receptor</keyword>
<keyword evidence="6" id="KW-0804">Transcription</keyword>
<protein>
    <submittedName>
        <fullName evidence="10">Nuclear receptor subfamily 2 group C member 2</fullName>
    </submittedName>
</protein>
<dbReference type="GO" id="GO:0008270">
    <property type="term" value="F:zinc ion binding"/>
    <property type="evidence" value="ECO:0007669"/>
    <property type="project" value="UniProtKB-KW"/>
</dbReference>
<sequence>CVVCGDKASGRHYGAVSCEGCKGFFKRSVRKNLTYSCRSNQDCIINKHHRNRCQFCRLKKCLEMGMKME</sequence>
<dbReference type="SMART" id="SM00399">
    <property type="entry name" value="ZnF_C4"/>
    <property type="match status" value="1"/>
</dbReference>
<evidence type="ECO:0000256" key="8">
    <source>
        <dbReference type="ARBA" id="ARBA00023242"/>
    </source>
</evidence>
<keyword evidence="3" id="KW-0862">Zinc</keyword>
<dbReference type="InterPro" id="IPR050200">
    <property type="entry name" value="Nuclear_hormone_rcpt_NR3"/>
</dbReference>
<feature type="non-terminal residue" evidence="10">
    <location>
        <position position="1"/>
    </location>
</feature>
<dbReference type="PROSITE" id="PS00031">
    <property type="entry name" value="NUCLEAR_REC_DBD_1"/>
    <property type="match status" value="1"/>
</dbReference>
<dbReference type="GO" id="GO:0003700">
    <property type="term" value="F:DNA-binding transcription factor activity"/>
    <property type="evidence" value="ECO:0007669"/>
    <property type="project" value="InterPro"/>
</dbReference>
<evidence type="ECO:0000256" key="4">
    <source>
        <dbReference type="ARBA" id="ARBA00023015"/>
    </source>
</evidence>
<keyword evidence="5" id="KW-0238">DNA-binding</keyword>
<dbReference type="FunFam" id="3.30.50.10:FF:000056">
    <property type="entry name" value="Peroxisome proliferator-activated receptor gamma"/>
    <property type="match status" value="1"/>
</dbReference>
<dbReference type="EMBL" id="KL487674">
    <property type="protein sequence ID" value="KFO10147.1"/>
    <property type="molecule type" value="Genomic_DNA"/>
</dbReference>
<dbReference type="InterPro" id="IPR001628">
    <property type="entry name" value="Znf_hrmn_rcpt"/>
</dbReference>
<evidence type="ECO:0000313" key="11">
    <source>
        <dbReference type="Proteomes" id="UP000053309"/>
    </source>
</evidence>
<evidence type="ECO:0000256" key="3">
    <source>
        <dbReference type="ARBA" id="ARBA00022833"/>
    </source>
</evidence>
<evidence type="ECO:0000256" key="5">
    <source>
        <dbReference type="ARBA" id="ARBA00023125"/>
    </source>
</evidence>
<evidence type="ECO:0000256" key="1">
    <source>
        <dbReference type="ARBA" id="ARBA00022723"/>
    </source>
</evidence>
<proteinExistence type="predicted"/>
<gene>
    <name evidence="10" type="ORF">N312_08634</name>
</gene>
<keyword evidence="8" id="KW-0539">Nucleus</keyword>
<evidence type="ECO:0000256" key="7">
    <source>
        <dbReference type="ARBA" id="ARBA00023170"/>
    </source>
</evidence>
<dbReference type="PROSITE" id="PS51030">
    <property type="entry name" value="NUCLEAR_REC_DBD_2"/>
    <property type="match status" value="1"/>
</dbReference>
<dbReference type="InterPro" id="IPR013088">
    <property type="entry name" value="Znf_NHR/GATA"/>
</dbReference>
<evidence type="ECO:0000313" key="10">
    <source>
        <dbReference type="EMBL" id="KFO10147.1"/>
    </source>
</evidence>
<keyword evidence="11" id="KW-1185">Reference proteome</keyword>
<dbReference type="Pfam" id="PF00105">
    <property type="entry name" value="zf-C4"/>
    <property type="match status" value="1"/>
</dbReference>
<evidence type="ECO:0000259" key="9">
    <source>
        <dbReference type="PROSITE" id="PS51030"/>
    </source>
</evidence>
<dbReference type="Proteomes" id="UP000053309">
    <property type="component" value="Unassembled WGS sequence"/>
</dbReference>
<accession>A0A087VC05</accession>
<feature type="domain" description="Nuclear receptor" evidence="9">
    <location>
        <begin position="1"/>
        <end position="69"/>
    </location>
</feature>
<evidence type="ECO:0000256" key="6">
    <source>
        <dbReference type="ARBA" id="ARBA00023163"/>
    </source>
</evidence>
<keyword evidence="2" id="KW-0863">Zinc-finger</keyword>
<dbReference type="SUPFAM" id="SSF57716">
    <property type="entry name" value="Glucocorticoid receptor-like (DNA-binding domain)"/>
    <property type="match status" value="1"/>
</dbReference>
<organism evidence="10 11">
    <name type="scientific">Balearica regulorum gibbericeps</name>
    <name type="common">East African grey crowned-crane</name>
    <dbReference type="NCBI Taxonomy" id="100784"/>
    <lineage>
        <taxon>Eukaryota</taxon>
        <taxon>Metazoa</taxon>
        <taxon>Chordata</taxon>
        <taxon>Craniata</taxon>
        <taxon>Vertebrata</taxon>
        <taxon>Euteleostomi</taxon>
        <taxon>Archelosauria</taxon>
        <taxon>Archosauria</taxon>
        <taxon>Dinosauria</taxon>
        <taxon>Saurischia</taxon>
        <taxon>Theropoda</taxon>
        <taxon>Coelurosauria</taxon>
        <taxon>Aves</taxon>
        <taxon>Neognathae</taxon>
        <taxon>Neoaves</taxon>
        <taxon>Gruiformes</taxon>
        <taxon>Gruidae</taxon>
        <taxon>Balearica</taxon>
    </lineage>
</organism>
<reference evidence="10 11" key="1">
    <citation type="submission" date="2014-04" db="EMBL/GenBank/DDBJ databases">
        <title>Genome evolution of avian class.</title>
        <authorList>
            <person name="Zhang G."/>
            <person name="Li C."/>
        </authorList>
    </citation>
    <scope>NUCLEOTIDE SEQUENCE [LARGE SCALE GENOMIC DNA]</scope>
    <source>
        <strain evidence="10">BGI_N312</strain>
    </source>
</reference>
<dbReference type="Gene3D" id="3.30.50.10">
    <property type="entry name" value="Erythroid Transcription Factor GATA-1, subunit A"/>
    <property type="match status" value="1"/>
</dbReference>
<keyword evidence="4" id="KW-0805">Transcription regulation</keyword>